<evidence type="ECO:0000313" key="2">
    <source>
        <dbReference type="Proteomes" id="UP001270362"/>
    </source>
</evidence>
<proteinExistence type="predicted"/>
<dbReference type="Proteomes" id="UP001270362">
    <property type="component" value="Unassembled WGS sequence"/>
</dbReference>
<organism evidence="1 2">
    <name type="scientific">Podospora appendiculata</name>
    <dbReference type="NCBI Taxonomy" id="314037"/>
    <lineage>
        <taxon>Eukaryota</taxon>
        <taxon>Fungi</taxon>
        <taxon>Dikarya</taxon>
        <taxon>Ascomycota</taxon>
        <taxon>Pezizomycotina</taxon>
        <taxon>Sordariomycetes</taxon>
        <taxon>Sordariomycetidae</taxon>
        <taxon>Sordariales</taxon>
        <taxon>Podosporaceae</taxon>
        <taxon>Podospora</taxon>
    </lineage>
</organism>
<gene>
    <name evidence="1" type="ORF">B0T22DRAFT_350506</name>
</gene>
<sequence>HVWQEGDIAFLKPDDSFTEEEHRELIQAKPGHKHGYIPARACGHPVIVLHRMSENSTHILITPVSAYSSGEENNYLPPWRQEYHKWKTPDDFRSFFGCERSSERYPYLYLEDGQSMPKPKASWLYIQSVWCVPLTVIGRFTKTRELLRVRNDSLVNLRQQMAEKAKRWRECLADLKARE</sequence>
<keyword evidence="2" id="KW-1185">Reference proteome</keyword>
<reference evidence="1" key="1">
    <citation type="journal article" date="2023" name="Mol. Phylogenet. Evol.">
        <title>Genome-scale phylogeny and comparative genomics of the fungal order Sordariales.</title>
        <authorList>
            <person name="Hensen N."/>
            <person name="Bonometti L."/>
            <person name="Westerberg I."/>
            <person name="Brannstrom I.O."/>
            <person name="Guillou S."/>
            <person name="Cros-Aarteil S."/>
            <person name="Calhoun S."/>
            <person name="Haridas S."/>
            <person name="Kuo A."/>
            <person name="Mondo S."/>
            <person name="Pangilinan J."/>
            <person name="Riley R."/>
            <person name="LaButti K."/>
            <person name="Andreopoulos B."/>
            <person name="Lipzen A."/>
            <person name="Chen C."/>
            <person name="Yan M."/>
            <person name="Daum C."/>
            <person name="Ng V."/>
            <person name="Clum A."/>
            <person name="Steindorff A."/>
            <person name="Ohm R.A."/>
            <person name="Martin F."/>
            <person name="Silar P."/>
            <person name="Natvig D.O."/>
            <person name="Lalanne C."/>
            <person name="Gautier V."/>
            <person name="Ament-Velasquez S.L."/>
            <person name="Kruys A."/>
            <person name="Hutchinson M.I."/>
            <person name="Powell A.J."/>
            <person name="Barry K."/>
            <person name="Miller A.N."/>
            <person name="Grigoriev I.V."/>
            <person name="Debuchy R."/>
            <person name="Gladieux P."/>
            <person name="Hiltunen Thoren M."/>
            <person name="Johannesson H."/>
        </authorList>
    </citation>
    <scope>NUCLEOTIDE SEQUENCE</scope>
    <source>
        <strain evidence="1">CBS 314.62</strain>
    </source>
</reference>
<reference evidence="1" key="2">
    <citation type="submission" date="2023-06" db="EMBL/GenBank/DDBJ databases">
        <authorList>
            <consortium name="Lawrence Berkeley National Laboratory"/>
            <person name="Haridas S."/>
            <person name="Hensen N."/>
            <person name="Bonometti L."/>
            <person name="Westerberg I."/>
            <person name="Brannstrom I.O."/>
            <person name="Guillou S."/>
            <person name="Cros-Aarteil S."/>
            <person name="Calhoun S."/>
            <person name="Kuo A."/>
            <person name="Mondo S."/>
            <person name="Pangilinan J."/>
            <person name="Riley R."/>
            <person name="Labutti K."/>
            <person name="Andreopoulos B."/>
            <person name="Lipzen A."/>
            <person name="Chen C."/>
            <person name="Yanf M."/>
            <person name="Daum C."/>
            <person name="Ng V."/>
            <person name="Clum A."/>
            <person name="Steindorff A."/>
            <person name="Ohm R."/>
            <person name="Martin F."/>
            <person name="Silar P."/>
            <person name="Natvig D."/>
            <person name="Lalanne C."/>
            <person name="Gautier V."/>
            <person name="Ament-Velasquez S.L."/>
            <person name="Kruys A."/>
            <person name="Hutchinson M.I."/>
            <person name="Powell A.J."/>
            <person name="Barry K."/>
            <person name="Miller A.N."/>
            <person name="Grigoriev I.V."/>
            <person name="Debuchy R."/>
            <person name="Gladieux P."/>
            <person name="Thoren M.H."/>
            <person name="Johannesson H."/>
        </authorList>
    </citation>
    <scope>NUCLEOTIDE SEQUENCE</scope>
    <source>
        <strain evidence="1">CBS 314.62</strain>
    </source>
</reference>
<evidence type="ECO:0000313" key="1">
    <source>
        <dbReference type="EMBL" id="KAK3687742.1"/>
    </source>
</evidence>
<feature type="non-terminal residue" evidence="1">
    <location>
        <position position="1"/>
    </location>
</feature>
<comment type="caution">
    <text evidence="1">The sequence shown here is derived from an EMBL/GenBank/DDBJ whole genome shotgun (WGS) entry which is preliminary data.</text>
</comment>
<name>A0AAE0X8G1_9PEZI</name>
<feature type="non-terminal residue" evidence="1">
    <location>
        <position position="179"/>
    </location>
</feature>
<protein>
    <submittedName>
        <fullName evidence="1">Uncharacterized protein</fullName>
    </submittedName>
</protein>
<accession>A0AAE0X8G1</accession>
<dbReference type="AlphaFoldDB" id="A0AAE0X8G1"/>
<dbReference type="EMBL" id="JAULSO010000002">
    <property type="protein sequence ID" value="KAK3687742.1"/>
    <property type="molecule type" value="Genomic_DNA"/>
</dbReference>